<proteinExistence type="evidence at transcript level"/>
<sequence length="233" mass="24869">MLPQTHAHNIQKNANMPSASSVVAYWRLICSNSAVQRADHHPVVDGGAPGPDGRLRPVGDLGFPAEPPPDVRLGRGSCGERRVGRAGRGGRDGGGAVGLDGERRRAGDGDAARHRRRRRRRGSQDGRRRGGGGGEGGVLAELAEAGVRSRAGHRLVPELIEEAHSGHHQTRTDAIGWLAPACLGRRMRCARVALSCHVAASEGRTREKRRRAWVGPAAVPCRAWIWSSCGWGG</sequence>
<dbReference type="AlphaFoldDB" id="C4IY60"/>
<feature type="region of interest" description="Disordered" evidence="1">
    <location>
        <begin position="40"/>
        <end position="138"/>
    </location>
</feature>
<dbReference type="EMBL" id="BT083507">
    <property type="protein sequence ID" value="ACR33860.1"/>
    <property type="molecule type" value="mRNA"/>
</dbReference>
<evidence type="ECO:0000313" key="2">
    <source>
        <dbReference type="EMBL" id="ACR33860.1"/>
    </source>
</evidence>
<reference evidence="2" key="2">
    <citation type="submission" date="2012-06" db="EMBL/GenBank/DDBJ databases">
        <authorList>
            <person name="Yu Y."/>
            <person name="Currie J."/>
            <person name="Lomeli R."/>
            <person name="Angelova A."/>
            <person name="Collura K."/>
            <person name="Wissotski M."/>
            <person name="Campos D."/>
            <person name="Kudrna D."/>
            <person name="Golser W."/>
            <person name="Ashely E."/>
            <person name="Descour A."/>
            <person name="Fernandes J."/>
            <person name="Soderlund C."/>
            <person name="Walbot V."/>
        </authorList>
    </citation>
    <scope>NUCLEOTIDE SEQUENCE</scope>
    <source>
        <strain evidence="2">B73</strain>
    </source>
</reference>
<reference evidence="2" key="1">
    <citation type="journal article" date="2009" name="PLoS Genet.">
        <title>Sequencing, mapping, and analysis of 27,455 maize full-length cDNAs.</title>
        <authorList>
            <person name="Soderlund C."/>
            <person name="Descour A."/>
            <person name="Kudrna D."/>
            <person name="Bomhoff M."/>
            <person name="Boyd L."/>
            <person name="Currie J."/>
            <person name="Angelova A."/>
            <person name="Collura K."/>
            <person name="Wissotski M."/>
            <person name="Ashley E."/>
            <person name="Morrow D."/>
            <person name="Fernandes J."/>
            <person name="Walbot V."/>
            <person name="Yu Y."/>
        </authorList>
    </citation>
    <scope>NUCLEOTIDE SEQUENCE</scope>
    <source>
        <strain evidence="2">B73</strain>
    </source>
</reference>
<evidence type="ECO:0000256" key="1">
    <source>
        <dbReference type="SAM" id="MobiDB-lite"/>
    </source>
</evidence>
<organism evidence="2">
    <name type="scientific">Zea mays</name>
    <name type="common">Maize</name>
    <dbReference type="NCBI Taxonomy" id="4577"/>
    <lineage>
        <taxon>Eukaryota</taxon>
        <taxon>Viridiplantae</taxon>
        <taxon>Streptophyta</taxon>
        <taxon>Embryophyta</taxon>
        <taxon>Tracheophyta</taxon>
        <taxon>Spermatophyta</taxon>
        <taxon>Magnoliopsida</taxon>
        <taxon>Liliopsida</taxon>
        <taxon>Poales</taxon>
        <taxon>Poaceae</taxon>
        <taxon>PACMAD clade</taxon>
        <taxon>Panicoideae</taxon>
        <taxon>Andropogonodae</taxon>
        <taxon>Andropogoneae</taxon>
        <taxon>Tripsacinae</taxon>
        <taxon>Zea</taxon>
    </lineage>
</organism>
<feature type="compositionally biased region" description="Basic and acidic residues" evidence="1">
    <location>
        <begin position="100"/>
        <end position="112"/>
    </location>
</feature>
<protein>
    <submittedName>
        <fullName evidence="2">Uncharacterized protein</fullName>
    </submittedName>
</protein>
<name>C4IY60_MAIZE</name>
<accession>C4IY60</accession>